<accession>A0ABV6D9B5</accession>
<keyword evidence="6" id="KW-1185">Reference proteome</keyword>
<evidence type="ECO:0000256" key="2">
    <source>
        <dbReference type="ARBA" id="ARBA00016549"/>
    </source>
</evidence>
<gene>
    <name evidence="5" type="ORF">ACFFJ2_12680</name>
</gene>
<protein>
    <recommendedName>
        <fullName evidence="2">Putative 4-hydroxy-4-methyl-2-oxoglutarate aldolase</fullName>
    </recommendedName>
    <alternativeName>
        <fullName evidence="3">Regulator of ribonuclease activity homolog</fullName>
    </alternativeName>
    <alternativeName>
        <fullName evidence="4">RraA-like protein</fullName>
    </alternativeName>
</protein>
<evidence type="ECO:0000256" key="4">
    <source>
        <dbReference type="ARBA" id="ARBA00030169"/>
    </source>
</evidence>
<evidence type="ECO:0000256" key="1">
    <source>
        <dbReference type="ARBA" id="ARBA00001968"/>
    </source>
</evidence>
<dbReference type="InterPro" id="IPR036704">
    <property type="entry name" value="RraA/RraA-like_sf"/>
</dbReference>
<dbReference type="CDD" id="cd16841">
    <property type="entry name" value="RraA_family"/>
    <property type="match status" value="1"/>
</dbReference>
<dbReference type="Gene3D" id="3.50.30.40">
    <property type="entry name" value="Ribonuclease E inhibitor RraA/RraA-like"/>
    <property type="match status" value="1"/>
</dbReference>
<sequence length="225" mass="23856">MFQINPLPPQIPETTIRRLEQVETATVGHFLHSQFADNRLRAVLADKRVAGTAVTLRIPGADSTLLHHVLALVRPGDFLVIDRGGDTKHACWGGVVTNAARLAGVAGAVIDGPATDFSEIRRCDMPVWCTGPAPITTKLLGLEGAFNVPVSVGGQAVEPGDAVLADESGVLFLKPDQCLAVAERAIAMQERELTVLERLRNGEKLPDITGASEKVAAGMRSLAAE</sequence>
<dbReference type="RefSeq" id="WP_261522242.1">
    <property type="nucleotide sequence ID" value="NZ_JAODNW010000023.1"/>
</dbReference>
<comment type="cofactor">
    <cofactor evidence="1">
        <name>a divalent metal cation</name>
        <dbReference type="ChEBI" id="CHEBI:60240"/>
    </cofactor>
</comment>
<dbReference type="Pfam" id="PF03737">
    <property type="entry name" value="RraA-like"/>
    <property type="match status" value="1"/>
</dbReference>
<proteinExistence type="predicted"/>
<evidence type="ECO:0000313" key="6">
    <source>
        <dbReference type="Proteomes" id="UP001589755"/>
    </source>
</evidence>
<dbReference type="SUPFAM" id="SSF89562">
    <property type="entry name" value="RraA-like"/>
    <property type="match status" value="1"/>
</dbReference>
<evidence type="ECO:0000313" key="5">
    <source>
        <dbReference type="EMBL" id="MFC0209253.1"/>
    </source>
</evidence>
<dbReference type="PANTHER" id="PTHR33254:SF4">
    <property type="entry name" value="4-HYDROXY-4-METHYL-2-OXOGLUTARATE ALDOLASE 3-RELATED"/>
    <property type="match status" value="1"/>
</dbReference>
<reference evidence="5 6" key="1">
    <citation type="submission" date="2024-09" db="EMBL/GenBank/DDBJ databases">
        <authorList>
            <person name="Sun Q."/>
            <person name="Mori K."/>
        </authorList>
    </citation>
    <scope>NUCLEOTIDE SEQUENCE [LARGE SCALE GENOMIC DNA]</scope>
    <source>
        <strain evidence="5 6">CCM 8543</strain>
    </source>
</reference>
<evidence type="ECO:0000256" key="3">
    <source>
        <dbReference type="ARBA" id="ARBA00029596"/>
    </source>
</evidence>
<dbReference type="InterPro" id="IPR005493">
    <property type="entry name" value="RraA/RraA-like"/>
</dbReference>
<dbReference type="PANTHER" id="PTHR33254">
    <property type="entry name" value="4-HYDROXY-4-METHYL-2-OXOGLUTARATE ALDOLASE 3-RELATED"/>
    <property type="match status" value="1"/>
</dbReference>
<dbReference type="EMBL" id="JBHLXD010000019">
    <property type="protein sequence ID" value="MFC0209253.1"/>
    <property type="molecule type" value="Genomic_DNA"/>
</dbReference>
<name>A0ABV6D9B5_9HYPH</name>
<comment type="caution">
    <text evidence="5">The sequence shown here is derived from an EMBL/GenBank/DDBJ whole genome shotgun (WGS) entry which is preliminary data.</text>
</comment>
<organism evidence="5 6">
    <name type="scientific">Chelativorans intermedius</name>
    <dbReference type="NCBI Taxonomy" id="515947"/>
    <lineage>
        <taxon>Bacteria</taxon>
        <taxon>Pseudomonadati</taxon>
        <taxon>Pseudomonadota</taxon>
        <taxon>Alphaproteobacteria</taxon>
        <taxon>Hyphomicrobiales</taxon>
        <taxon>Phyllobacteriaceae</taxon>
        <taxon>Chelativorans</taxon>
    </lineage>
</organism>
<dbReference type="Proteomes" id="UP001589755">
    <property type="component" value="Unassembled WGS sequence"/>
</dbReference>